<keyword evidence="1" id="KW-0175">Coiled coil</keyword>
<feature type="non-terminal residue" evidence="2">
    <location>
        <position position="1"/>
    </location>
</feature>
<protein>
    <submittedName>
        <fullName evidence="2">10181_t:CDS:1</fullName>
    </submittedName>
</protein>
<evidence type="ECO:0000313" key="3">
    <source>
        <dbReference type="Proteomes" id="UP000789396"/>
    </source>
</evidence>
<feature type="coiled-coil region" evidence="1">
    <location>
        <begin position="17"/>
        <end position="196"/>
    </location>
</feature>
<dbReference type="AlphaFoldDB" id="A0A9N8WMX5"/>
<name>A0A9N8WMX5_9GLOM</name>
<comment type="caution">
    <text evidence="2">The sequence shown here is derived from an EMBL/GenBank/DDBJ whole genome shotgun (WGS) entry which is preliminary data.</text>
</comment>
<evidence type="ECO:0000313" key="2">
    <source>
        <dbReference type="EMBL" id="CAG8494885.1"/>
    </source>
</evidence>
<evidence type="ECO:0000256" key="1">
    <source>
        <dbReference type="SAM" id="Coils"/>
    </source>
</evidence>
<dbReference type="Proteomes" id="UP000789396">
    <property type="component" value="Unassembled WGS sequence"/>
</dbReference>
<organism evidence="2 3">
    <name type="scientific">Racocetra fulgida</name>
    <dbReference type="NCBI Taxonomy" id="60492"/>
    <lineage>
        <taxon>Eukaryota</taxon>
        <taxon>Fungi</taxon>
        <taxon>Fungi incertae sedis</taxon>
        <taxon>Mucoromycota</taxon>
        <taxon>Glomeromycotina</taxon>
        <taxon>Glomeromycetes</taxon>
        <taxon>Diversisporales</taxon>
        <taxon>Gigasporaceae</taxon>
        <taxon>Racocetra</taxon>
    </lineage>
</organism>
<dbReference type="EMBL" id="CAJVPZ010001549">
    <property type="protein sequence ID" value="CAG8494885.1"/>
    <property type="molecule type" value="Genomic_DNA"/>
</dbReference>
<accession>A0A9N8WMX5</accession>
<proteinExistence type="predicted"/>
<reference evidence="2" key="1">
    <citation type="submission" date="2021-06" db="EMBL/GenBank/DDBJ databases">
        <authorList>
            <person name="Kallberg Y."/>
            <person name="Tangrot J."/>
            <person name="Rosling A."/>
        </authorList>
    </citation>
    <scope>NUCLEOTIDE SEQUENCE</scope>
    <source>
        <strain evidence="2">IN212</strain>
    </source>
</reference>
<sequence length="203" mass="24079">IKLRETELETHRTNTQLSDLQCKLGNAMNDNEMLQRKAAELKKLVEKQENQDNQVMEEEKELIDKDKEIEIRELRKKLADEREERNKTGTRFKLLEQLISKAEEQKEQLLQEHKIEIQKLQQQHEEEINNLSAMIQTRIESLEKKQRARISDRGEAKKIAALEKKIIELDKLLQTSEAEREKLQNEKNELDNKFQEVSGFLYG</sequence>
<keyword evidence="3" id="KW-1185">Reference proteome</keyword>
<gene>
    <name evidence="2" type="ORF">RFULGI_LOCUS2157</name>
</gene>